<reference evidence="2" key="1">
    <citation type="journal article" date="2021" name="Evol. Appl.">
        <title>The genome of the Pyrenean desman and the effects of bottlenecks and inbreeding on the genomic landscape of an endangered species.</title>
        <authorList>
            <person name="Escoda L."/>
            <person name="Castresana J."/>
        </authorList>
    </citation>
    <scope>NUCLEOTIDE SEQUENCE</scope>
    <source>
        <strain evidence="2">IBE-C5619</strain>
    </source>
</reference>
<dbReference type="OrthoDB" id="6285995at2759"/>
<dbReference type="EMBL" id="JAGFMF010012294">
    <property type="protein sequence ID" value="KAG8504383.1"/>
    <property type="molecule type" value="Genomic_DNA"/>
</dbReference>
<protein>
    <recommendedName>
        <fullName evidence="1">DUF4708 domain-containing protein</fullName>
    </recommendedName>
</protein>
<dbReference type="Pfam" id="PF15813">
    <property type="entry name" value="DUF4708"/>
    <property type="match status" value="1"/>
</dbReference>
<dbReference type="PANTHER" id="PTHR28495">
    <property type="entry name" value="HYPOTHETICAL PROTEIN LOC100359752"/>
    <property type="match status" value="1"/>
</dbReference>
<dbReference type="InterPro" id="IPR031643">
    <property type="entry name" value="DUF4708"/>
</dbReference>
<dbReference type="Proteomes" id="UP000700334">
    <property type="component" value="Unassembled WGS sequence"/>
</dbReference>
<gene>
    <name evidence="2" type="ORF">J0S82_015099</name>
</gene>
<evidence type="ECO:0000313" key="2">
    <source>
        <dbReference type="EMBL" id="KAG8504383.1"/>
    </source>
</evidence>
<proteinExistence type="predicted"/>
<dbReference type="AlphaFoldDB" id="A0A8J6DFF9"/>
<organism evidence="2 3">
    <name type="scientific">Galemys pyrenaicus</name>
    <name type="common">Iberian desman</name>
    <name type="synonym">Pyrenean desman</name>
    <dbReference type="NCBI Taxonomy" id="202257"/>
    <lineage>
        <taxon>Eukaryota</taxon>
        <taxon>Metazoa</taxon>
        <taxon>Chordata</taxon>
        <taxon>Craniata</taxon>
        <taxon>Vertebrata</taxon>
        <taxon>Euteleostomi</taxon>
        <taxon>Mammalia</taxon>
        <taxon>Eutheria</taxon>
        <taxon>Laurasiatheria</taxon>
        <taxon>Eulipotyphla</taxon>
        <taxon>Talpidae</taxon>
        <taxon>Galemys</taxon>
    </lineage>
</organism>
<feature type="non-terminal residue" evidence="2">
    <location>
        <position position="121"/>
    </location>
</feature>
<evidence type="ECO:0000313" key="3">
    <source>
        <dbReference type="Proteomes" id="UP000700334"/>
    </source>
</evidence>
<comment type="caution">
    <text evidence="2">The sequence shown here is derived from an EMBL/GenBank/DDBJ whole genome shotgun (WGS) entry which is preliminary data.</text>
</comment>
<name>A0A8J6DFF9_GALPY</name>
<keyword evidence="3" id="KW-1185">Reference proteome</keyword>
<sequence length="121" mass="13360">GAAEAGRATCEVAAEGSKDRIEGSRSQDKGLRWCLREAPAHPGWLGAACARHSIRENSKLASSDGTVLRVARQRENMDRPRQQSLFFLTLPDLHKLCAVGILLRNEGAETETRSIQMKMCR</sequence>
<evidence type="ECO:0000259" key="1">
    <source>
        <dbReference type="Pfam" id="PF15813"/>
    </source>
</evidence>
<feature type="domain" description="DUF4708" evidence="1">
    <location>
        <begin position="83"/>
        <end position="121"/>
    </location>
</feature>
<dbReference type="PANTHER" id="PTHR28495:SF1">
    <property type="entry name" value="GENE, 17266-RELATED"/>
    <property type="match status" value="1"/>
</dbReference>
<accession>A0A8J6DFF9</accession>